<comment type="catalytic activity">
    <reaction evidence="4 7">
        <text>uridine(38/39/40) in tRNA = pseudouridine(38/39/40) in tRNA</text>
        <dbReference type="Rhea" id="RHEA:22376"/>
        <dbReference type="Rhea" id="RHEA-COMP:10085"/>
        <dbReference type="Rhea" id="RHEA-COMP:10087"/>
        <dbReference type="ChEBI" id="CHEBI:65314"/>
        <dbReference type="ChEBI" id="CHEBI:65315"/>
        <dbReference type="EC" id="5.4.99.12"/>
    </reaction>
</comment>
<dbReference type="InterPro" id="IPR020094">
    <property type="entry name" value="TruA/RsuA/RluB/E/F_N"/>
</dbReference>
<evidence type="ECO:0000256" key="4">
    <source>
        <dbReference type="HAMAP-Rule" id="MF_00171"/>
    </source>
</evidence>
<dbReference type="Proteomes" id="UP000823893">
    <property type="component" value="Unassembled WGS sequence"/>
</dbReference>
<name>A0A9D2N4T0_9FIRM</name>
<dbReference type="SUPFAM" id="SSF55120">
    <property type="entry name" value="Pseudouridine synthase"/>
    <property type="match status" value="1"/>
</dbReference>
<organism evidence="9 10">
    <name type="scientific">Candidatus Blautia merdigallinarum</name>
    <dbReference type="NCBI Taxonomy" id="2838495"/>
    <lineage>
        <taxon>Bacteria</taxon>
        <taxon>Bacillati</taxon>
        <taxon>Bacillota</taxon>
        <taxon>Clostridia</taxon>
        <taxon>Lachnospirales</taxon>
        <taxon>Lachnospiraceae</taxon>
        <taxon>Blautia</taxon>
    </lineage>
</organism>
<comment type="caution">
    <text evidence="4">Lacks conserved residue(s) required for the propagation of feature annotation.</text>
</comment>
<dbReference type="InterPro" id="IPR020095">
    <property type="entry name" value="PsdUridine_synth_TruA_C"/>
</dbReference>
<dbReference type="Gene3D" id="3.30.70.580">
    <property type="entry name" value="Pseudouridine synthase I, catalytic domain, N-terminal subdomain"/>
    <property type="match status" value="1"/>
</dbReference>
<dbReference type="PIRSF" id="PIRSF001430">
    <property type="entry name" value="tRNA_psdUrid_synth"/>
    <property type="match status" value="1"/>
</dbReference>
<reference evidence="9" key="1">
    <citation type="journal article" date="2021" name="PeerJ">
        <title>Extensive microbial diversity within the chicken gut microbiome revealed by metagenomics and culture.</title>
        <authorList>
            <person name="Gilroy R."/>
            <person name="Ravi A."/>
            <person name="Getino M."/>
            <person name="Pursley I."/>
            <person name="Horton D.L."/>
            <person name="Alikhan N.F."/>
            <person name="Baker D."/>
            <person name="Gharbi K."/>
            <person name="Hall N."/>
            <person name="Watson M."/>
            <person name="Adriaenssens E.M."/>
            <person name="Foster-Nyarko E."/>
            <person name="Jarju S."/>
            <person name="Secka A."/>
            <person name="Antonio M."/>
            <person name="Oren A."/>
            <person name="Chaudhuri R.R."/>
            <person name="La Ragione R."/>
            <person name="Hildebrand F."/>
            <person name="Pallen M.J."/>
        </authorList>
    </citation>
    <scope>NUCLEOTIDE SEQUENCE</scope>
    <source>
        <strain evidence="9">ChiSxjej6B18-287</strain>
    </source>
</reference>
<comment type="similarity">
    <text evidence="1 4 7">Belongs to the tRNA pseudouridine synthase TruA family.</text>
</comment>
<comment type="function">
    <text evidence="4">Formation of pseudouridine at positions 38, 39 and 40 in the anticodon stem and loop of transfer RNAs.</text>
</comment>
<evidence type="ECO:0000256" key="6">
    <source>
        <dbReference type="PIRSR" id="PIRSR001430-2"/>
    </source>
</evidence>
<dbReference type="GO" id="GO:0160147">
    <property type="term" value="F:tRNA pseudouridine(38-40) synthase activity"/>
    <property type="evidence" value="ECO:0007669"/>
    <property type="project" value="UniProtKB-EC"/>
</dbReference>
<dbReference type="Gene3D" id="3.30.70.660">
    <property type="entry name" value="Pseudouridine synthase I, catalytic domain, C-terminal subdomain"/>
    <property type="match status" value="1"/>
</dbReference>
<dbReference type="GO" id="GO:0003723">
    <property type="term" value="F:RNA binding"/>
    <property type="evidence" value="ECO:0007669"/>
    <property type="project" value="InterPro"/>
</dbReference>
<evidence type="ECO:0000256" key="5">
    <source>
        <dbReference type="PIRSR" id="PIRSR001430-1"/>
    </source>
</evidence>
<dbReference type="NCBIfam" id="TIGR00071">
    <property type="entry name" value="hisT_truA"/>
    <property type="match status" value="1"/>
</dbReference>
<dbReference type="InterPro" id="IPR020103">
    <property type="entry name" value="PsdUridine_synth_cat_dom_sf"/>
</dbReference>
<dbReference type="HAMAP" id="MF_00171">
    <property type="entry name" value="TruA"/>
    <property type="match status" value="1"/>
</dbReference>
<feature type="domain" description="Pseudouridine synthase I TruA alpha/beta" evidence="8">
    <location>
        <begin position="9"/>
        <end position="101"/>
    </location>
</feature>
<evidence type="ECO:0000256" key="1">
    <source>
        <dbReference type="ARBA" id="ARBA00009375"/>
    </source>
</evidence>
<dbReference type="GO" id="GO:0031119">
    <property type="term" value="P:tRNA pseudouridine synthesis"/>
    <property type="evidence" value="ECO:0007669"/>
    <property type="project" value="UniProtKB-UniRule"/>
</dbReference>
<proteinExistence type="inferred from homology"/>
<sequence>MNNYRFDIQYDGTRYGGWQRQKTTENTIQGKIEEVLSRMTGNPVQIQGAGRTDAGVHALGQVANGHLDTPMSCEEICEYMNHYLPEDIEILQVCQVSDRFHSRLGAREKLYRYRIGTGIHKNVFERKYLCPLHETYDVKAMEQAAGYLTGTHDFKSFCSNKKMKKSTVRTLYEIRLTQLPNELQIDYRGEGFLYNMVRILTGTLIEVGRGDRKPEEIPGILEGKDRGLAGFTAPARGLTLVKVRY</sequence>
<dbReference type="CDD" id="cd02570">
    <property type="entry name" value="PseudoU_synth_EcTruA"/>
    <property type="match status" value="1"/>
</dbReference>
<evidence type="ECO:0000256" key="2">
    <source>
        <dbReference type="ARBA" id="ARBA00022694"/>
    </source>
</evidence>
<reference evidence="9" key="2">
    <citation type="submission" date="2021-04" db="EMBL/GenBank/DDBJ databases">
        <authorList>
            <person name="Gilroy R."/>
        </authorList>
    </citation>
    <scope>NUCLEOTIDE SEQUENCE</scope>
    <source>
        <strain evidence="9">ChiSxjej6B18-287</strain>
    </source>
</reference>
<dbReference type="Pfam" id="PF01416">
    <property type="entry name" value="PseudoU_synth_1"/>
    <property type="match status" value="2"/>
</dbReference>
<comment type="caution">
    <text evidence="9">The sequence shown here is derived from an EMBL/GenBank/DDBJ whole genome shotgun (WGS) entry which is preliminary data.</text>
</comment>
<dbReference type="EMBL" id="DWWV01000049">
    <property type="protein sequence ID" value="HJC10046.1"/>
    <property type="molecule type" value="Genomic_DNA"/>
</dbReference>
<accession>A0A9D2N4T0</accession>
<dbReference type="InterPro" id="IPR020097">
    <property type="entry name" value="PsdUridine_synth_TruA_a/b_dom"/>
</dbReference>
<dbReference type="PANTHER" id="PTHR11142:SF22">
    <property type="entry name" value="TRNA PSEUDOURIDINE SYNTHASE A 2"/>
    <property type="match status" value="1"/>
</dbReference>
<evidence type="ECO:0000313" key="10">
    <source>
        <dbReference type="Proteomes" id="UP000823893"/>
    </source>
</evidence>
<evidence type="ECO:0000259" key="8">
    <source>
        <dbReference type="Pfam" id="PF01416"/>
    </source>
</evidence>
<keyword evidence="2 4" id="KW-0819">tRNA processing</keyword>
<evidence type="ECO:0000256" key="7">
    <source>
        <dbReference type="RuleBase" id="RU003792"/>
    </source>
</evidence>
<feature type="domain" description="Pseudouridine synthase I TruA alpha/beta" evidence="8">
    <location>
        <begin position="144"/>
        <end position="245"/>
    </location>
</feature>
<comment type="subunit">
    <text evidence="4">Homodimer.</text>
</comment>
<dbReference type="FunFam" id="3.30.70.580:FF:000001">
    <property type="entry name" value="tRNA pseudouridine synthase A"/>
    <property type="match status" value="1"/>
</dbReference>
<dbReference type="EC" id="5.4.99.12" evidence="4"/>
<protein>
    <recommendedName>
        <fullName evidence="4">tRNA pseudouridine synthase A</fullName>
        <ecNumber evidence="4">5.4.99.12</ecNumber>
    </recommendedName>
    <alternativeName>
        <fullName evidence="4">tRNA pseudouridine(38-40) synthase</fullName>
    </alternativeName>
    <alternativeName>
        <fullName evidence="4">tRNA pseudouridylate synthase I</fullName>
    </alternativeName>
    <alternativeName>
        <fullName evidence="4">tRNA-uridine isomerase I</fullName>
    </alternativeName>
</protein>
<dbReference type="InterPro" id="IPR001406">
    <property type="entry name" value="PsdUridine_synth_TruA"/>
</dbReference>
<feature type="binding site" evidence="4 6">
    <location>
        <position position="111"/>
    </location>
    <ligand>
        <name>substrate</name>
    </ligand>
</feature>
<feature type="active site" description="Nucleophile" evidence="4 5">
    <location>
        <position position="53"/>
    </location>
</feature>
<dbReference type="AlphaFoldDB" id="A0A9D2N4T0"/>
<evidence type="ECO:0000256" key="3">
    <source>
        <dbReference type="ARBA" id="ARBA00023235"/>
    </source>
</evidence>
<keyword evidence="3 4" id="KW-0413">Isomerase</keyword>
<dbReference type="PANTHER" id="PTHR11142">
    <property type="entry name" value="PSEUDOURIDYLATE SYNTHASE"/>
    <property type="match status" value="1"/>
</dbReference>
<evidence type="ECO:0000313" key="9">
    <source>
        <dbReference type="EMBL" id="HJC10046.1"/>
    </source>
</evidence>
<gene>
    <name evidence="4 9" type="primary">truA</name>
    <name evidence="9" type="ORF">H9935_04430</name>
</gene>